<evidence type="ECO:0000256" key="2">
    <source>
        <dbReference type="SAM" id="MobiDB-lite"/>
    </source>
</evidence>
<feature type="transmembrane region" description="Helical" evidence="3">
    <location>
        <begin position="6"/>
        <end position="27"/>
    </location>
</feature>
<dbReference type="AlphaFoldDB" id="A0A830GTK8"/>
<dbReference type="EMBL" id="BMNL01000001">
    <property type="protein sequence ID" value="GGP19133.1"/>
    <property type="molecule type" value="Genomic_DNA"/>
</dbReference>
<reference evidence="4" key="1">
    <citation type="journal article" date="2014" name="Int. J. Syst. Evol. Microbiol.">
        <title>Complete genome sequence of Corynebacterium casei LMG S-19264T (=DSM 44701T), isolated from a smear-ripened cheese.</title>
        <authorList>
            <consortium name="US DOE Joint Genome Institute (JGI-PGF)"/>
            <person name="Walter F."/>
            <person name="Albersmeier A."/>
            <person name="Kalinowski J."/>
            <person name="Ruckert C."/>
        </authorList>
    </citation>
    <scope>NUCLEOTIDE SEQUENCE</scope>
    <source>
        <strain evidence="4">JCM 10088</strain>
    </source>
</reference>
<evidence type="ECO:0000313" key="5">
    <source>
        <dbReference type="Proteomes" id="UP000610960"/>
    </source>
</evidence>
<feature type="compositionally biased region" description="Polar residues" evidence="2">
    <location>
        <begin position="35"/>
        <end position="54"/>
    </location>
</feature>
<evidence type="ECO:0000313" key="4">
    <source>
        <dbReference type="EMBL" id="GGP19133.1"/>
    </source>
</evidence>
<gene>
    <name evidence="4" type="ORF">GCM10007981_01580</name>
</gene>
<feature type="compositionally biased region" description="Pro residues" evidence="2">
    <location>
        <begin position="57"/>
        <end position="70"/>
    </location>
</feature>
<feature type="region of interest" description="Disordered" evidence="2">
    <location>
        <begin position="34"/>
        <end position="99"/>
    </location>
</feature>
<feature type="compositionally biased region" description="Pro residues" evidence="2">
    <location>
        <begin position="84"/>
        <end position="95"/>
    </location>
</feature>
<evidence type="ECO:0000256" key="3">
    <source>
        <dbReference type="SAM" id="Phobius"/>
    </source>
</evidence>
<keyword evidence="3" id="KW-1133">Transmembrane helix</keyword>
<proteinExistence type="predicted"/>
<protein>
    <submittedName>
        <fullName evidence="4">Uncharacterized protein</fullName>
    </submittedName>
</protein>
<feature type="coiled-coil region" evidence="1">
    <location>
        <begin position="104"/>
        <end position="131"/>
    </location>
</feature>
<organism evidence="4 5">
    <name type="scientific">Thermocladium modestius</name>
    <dbReference type="NCBI Taxonomy" id="62609"/>
    <lineage>
        <taxon>Archaea</taxon>
        <taxon>Thermoproteota</taxon>
        <taxon>Thermoprotei</taxon>
        <taxon>Thermoproteales</taxon>
        <taxon>Thermoproteaceae</taxon>
        <taxon>Thermocladium</taxon>
    </lineage>
</organism>
<keyword evidence="1" id="KW-0175">Coiled coil</keyword>
<comment type="caution">
    <text evidence="4">The sequence shown here is derived from an EMBL/GenBank/DDBJ whole genome shotgun (WGS) entry which is preliminary data.</text>
</comment>
<name>A0A830GTK8_9CREN</name>
<dbReference type="RefSeq" id="WP_188595573.1">
    <property type="nucleotide sequence ID" value="NZ_BMNL01000001.1"/>
</dbReference>
<dbReference type="Proteomes" id="UP000610960">
    <property type="component" value="Unassembled WGS sequence"/>
</dbReference>
<evidence type="ECO:0000256" key="1">
    <source>
        <dbReference type="SAM" id="Coils"/>
    </source>
</evidence>
<keyword evidence="5" id="KW-1185">Reference proteome</keyword>
<reference evidence="4" key="2">
    <citation type="submission" date="2020-09" db="EMBL/GenBank/DDBJ databases">
        <authorList>
            <person name="Sun Q."/>
            <person name="Ohkuma M."/>
        </authorList>
    </citation>
    <scope>NUCLEOTIDE SEQUENCE</scope>
    <source>
        <strain evidence="4">JCM 10088</strain>
    </source>
</reference>
<keyword evidence="3" id="KW-0472">Membrane</keyword>
<accession>A0A830GTK8</accession>
<keyword evidence="3" id="KW-0812">Transmembrane</keyword>
<dbReference type="SUPFAM" id="SSF81995">
    <property type="entry name" value="beta-sandwich domain of Sec23/24"/>
    <property type="match status" value="1"/>
</dbReference>
<sequence length="239" mass="25910">MSLLAFMPEIIAALAVALAAVLVILLLRQRGQRQAPKQQSKAQTPQQSKANQQRSPQSPPPSPSSTPPPKQGLQAARPAGDVRPIPPPPPPPPPDSLGRLESQVSELWSALKELSEKLEEVREEVRGMSKSHIEYAYAQVGYIPSSLDELRELLSLDGIAIVAGGSVVESSGSVDSGSAGLLDQLGASVLMRVRNGVYEYLIKLKDERILVISSSKYYDENSINLLKTIVEQYGEYSSR</sequence>